<evidence type="ECO:0008006" key="4">
    <source>
        <dbReference type="Google" id="ProtNLM"/>
    </source>
</evidence>
<dbReference type="Pfam" id="PF13858">
    <property type="entry name" value="DUF4199"/>
    <property type="match status" value="1"/>
</dbReference>
<reference evidence="2 3" key="1">
    <citation type="journal article" date="2014" name="Int. J. Syst. Evol. Microbiol.">
        <title>Complete genome sequence of Corynebacterium casei LMG S-19264T (=DSM 44701T), isolated from a smear-ripened cheese.</title>
        <authorList>
            <consortium name="US DOE Joint Genome Institute (JGI-PGF)"/>
            <person name="Walter F."/>
            <person name="Albersmeier A."/>
            <person name="Kalinowski J."/>
            <person name="Ruckert C."/>
        </authorList>
    </citation>
    <scope>NUCLEOTIDE SEQUENCE [LARGE SCALE GENOMIC DNA]</scope>
    <source>
        <strain evidence="2 3">CGMCC 1.12925</strain>
    </source>
</reference>
<dbReference type="Proteomes" id="UP000599688">
    <property type="component" value="Unassembled WGS sequence"/>
</dbReference>
<feature type="transmembrane region" description="Helical" evidence="1">
    <location>
        <begin position="34"/>
        <end position="53"/>
    </location>
</feature>
<sequence length="173" mass="19401">MENKEQFKQLGFKYGGFYALLYILILVIEESFALKNHIALSIGGLVLSFLIVWQATNDYRNNGDGSMELSQALKIGLAIGVIGGLGYAIYMYLNYSFINTEFLEKAHEEIPKELQKLKDNGQIKTDEEIEMATKTAYVFASPFMLATIALIGQLIKTFIFSLIIGLIGRGKRQ</sequence>
<organism evidence="2 3">
    <name type="scientific">Psychroflexus salis</name>
    <dbReference type="NCBI Taxonomy" id="1526574"/>
    <lineage>
        <taxon>Bacteria</taxon>
        <taxon>Pseudomonadati</taxon>
        <taxon>Bacteroidota</taxon>
        <taxon>Flavobacteriia</taxon>
        <taxon>Flavobacteriales</taxon>
        <taxon>Flavobacteriaceae</taxon>
        <taxon>Psychroflexus</taxon>
    </lineage>
</organism>
<evidence type="ECO:0000313" key="2">
    <source>
        <dbReference type="EMBL" id="GGE10427.1"/>
    </source>
</evidence>
<comment type="caution">
    <text evidence="2">The sequence shown here is derived from an EMBL/GenBank/DDBJ whole genome shotgun (WGS) entry which is preliminary data.</text>
</comment>
<feature type="transmembrane region" description="Helical" evidence="1">
    <location>
        <begin position="73"/>
        <end position="93"/>
    </location>
</feature>
<dbReference type="InterPro" id="IPR025250">
    <property type="entry name" value="DUF4199"/>
</dbReference>
<keyword evidence="1" id="KW-1133">Transmembrane helix</keyword>
<keyword evidence="1" id="KW-0812">Transmembrane</keyword>
<evidence type="ECO:0000313" key="3">
    <source>
        <dbReference type="Proteomes" id="UP000599688"/>
    </source>
</evidence>
<dbReference type="AlphaFoldDB" id="A0A916ZRI7"/>
<feature type="transmembrane region" description="Helical" evidence="1">
    <location>
        <begin position="143"/>
        <end position="167"/>
    </location>
</feature>
<name>A0A916ZRI7_9FLAO</name>
<keyword evidence="3" id="KW-1185">Reference proteome</keyword>
<proteinExistence type="predicted"/>
<gene>
    <name evidence="2" type="ORF">GCM10010831_09930</name>
</gene>
<dbReference type="RefSeq" id="WP_188405704.1">
    <property type="nucleotide sequence ID" value="NZ_BMGL01000005.1"/>
</dbReference>
<dbReference type="EMBL" id="BMGL01000005">
    <property type="protein sequence ID" value="GGE10427.1"/>
    <property type="molecule type" value="Genomic_DNA"/>
</dbReference>
<accession>A0A916ZRI7</accession>
<protein>
    <recommendedName>
        <fullName evidence="4">DUF4199 domain-containing protein</fullName>
    </recommendedName>
</protein>
<keyword evidence="1" id="KW-0472">Membrane</keyword>
<feature type="transmembrane region" description="Helical" evidence="1">
    <location>
        <begin position="12"/>
        <end position="28"/>
    </location>
</feature>
<evidence type="ECO:0000256" key="1">
    <source>
        <dbReference type="SAM" id="Phobius"/>
    </source>
</evidence>